<feature type="domain" description="Acyl-CoA dehydrogenase/oxidase C-terminal" evidence="6">
    <location>
        <begin position="214"/>
        <end position="353"/>
    </location>
</feature>
<evidence type="ECO:0000259" key="6">
    <source>
        <dbReference type="Pfam" id="PF00441"/>
    </source>
</evidence>
<sequence length="357" mass="37947">MDFNLTEDRRMLQDSLTRYLGDKYPVDHRNKVAYALPCHDPAKWEELAELGTLFALAPEDAGGFGGTGFDIMVVFEALGRALTPEPMLGAAMASRLMTKVGADQEALLSGATKYAVAIGEVEAPYELDQIACTATAKGDGHVLSGRKSAVYGGQAADVILVAAMLDGKPALFEVQASDAQIAGYPMMDGGGAAEVLLDDTPAKLLLADASDALTDALNAGALALCAEAVGAMEVTHATTLDYLRTRKQFGVPIGKFQVLQHRAVDMLTEIEQSRSITIKAAAELDGPDAARFVSMAKNLIGRAARLVAEESIQMHGGIAMTWEYPISHYAKRLVMLDAQLGDTDYHLSRVMAGLKAA</sequence>
<dbReference type="RefSeq" id="WP_380793130.1">
    <property type="nucleotide sequence ID" value="NZ_JBHTKR010000005.1"/>
</dbReference>
<evidence type="ECO:0000313" key="9">
    <source>
        <dbReference type="Proteomes" id="UP001597151"/>
    </source>
</evidence>
<evidence type="ECO:0000256" key="2">
    <source>
        <dbReference type="ARBA" id="ARBA00009347"/>
    </source>
</evidence>
<evidence type="ECO:0000259" key="7">
    <source>
        <dbReference type="Pfam" id="PF02771"/>
    </source>
</evidence>
<name>A0ABW3TFM3_9RHOB</name>
<accession>A0ABW3TFM3</accession>
<dbReference type="Gene3D" id="1.10.540.10">
    <property type="entry name" value="Acyl-CoA dehydrogenase/oxidase, N-terminal domain"/>
    <property type="match status" value="1"/>
</dbReference>
<reference evidence="9" key="1">
    <citation type="journal article" date="2019" name="Int. J. Syst. Evol. Microbiol.">
        <title>The Global Catalogue of Microorganisms (GCM) 10K type strain sequencing project: providing services to taxonomists for standard genome sequencing and annotation.</title>
        <authorList>
            <consortium name="The Broad Institute Genomics Platform"/>
            <consortium name="The Broad Institute Genome Sequencing Center for Infectious Disease"/>
            <person name="Wu L."/>
            <person name="Ma J."/>
        </authorList>
    </citation>
    <scope>NUCLEOTIDE SEQUENCE [LARGE SCALE GENOMIC DNA]</scope>
    <source>
        <strain evidence="9">CCUG 55328</strain>
    </source>
</reference>
<comment type="similarity">
    <text evidence="2">Belongs to the acyl-CoA dehydrogenase family.</text>
</comment>
<proteinExistence type="inferred from homology"/>
<dbReference type="Gene3D" id="2.40.110.10">
    <property type="entry name" value="Butyryl-CoA Dehydrogenase, subunit A, domain 2"/>
    <property type="match status" value="1"/>
</dbReference>
<dbReference type="Gene3D" id="1.20.140.10">
    <property type="entry name" value="Butyryl-CoA Dehydrogenase, subunit A, domain 3"/>
    <property type="match status" value="1"/>
</dbReference>
<dbReference type="Proteomes" id="UP001597151">
    <property type="component" value="Unassembled WGS sequence"/>
</dbReference>
<keyword evidence="5 8" id="KW-0560">Oxidoreductase</keyword>
<dbReference type="SUPFAM" id="SSF56645">
    <property type="entry name" value="Acyl-CoA dehydrogenase NM domain-like"/>
    <property type="match status" value="1"/>
</dbReference>
<keyword evidence="4" id="KW-0274">FAD</keyword>
<comment type="caution">
    <text evidence="8">The sequence shown here is derived from an EMBL/GenBank/DDBJ whole genome shotgun (WGS) entry which is preliminary data.</text>
</comment>
<evidence type="ECO:0000256" key="4">
    <source>
        <dbReference type="ARBA" id="ARBA00022827"/>
    </source>
</evidence>
<dbReference type="PANTHER" id="PTHR43884">
    <property type="entry name" value="ACYL-COA DEHYDROGENASE"/>
    <property type="match status" value="1"/>
</dbReference>
<comment type="cofactor">
    <cofactor evidence="1">
        <name>FAD</name>
        <dbReference type="ChEBI" id="CHEBI:57692"/>
    </cofactor>
</comment>
<dbReference type="InterPro" id="IPR009075">
    <property type="entry name" value="AcylCo_DH/oxidase_C"/>
</dbReference>
<dbReference type="CDD" id="cd00567">
    <property type="entry name" value="ACAD"/>
    <property type="match status" value="1"/>
</dbReference>
<dbReference type="InterPro" id="IPR037069">
    <property type="entry name" value="AcylCoA_DH/ox_N_sf"/>
</dbReference>
<dbReference type="EMBL" id="JBHTKR010000005">
    <property type="protein sequence ID" value="MFD1195833.1"/>
    <property type="molecule type" value="Genomic_DNA"/>
</dbReference>
<keyword evidence="3" id="KW-0285">Flavoprotein</keyword>
<dbReference type="EC" id="1.-.-.-" evidence="8"/>
<feature type="domain" description="Acyl-CoA dehydrogenase/oxidase N-terminal" evidence="7">
    <location>
        <begin position="6"/>
        <end position="98"/>
    </location>
</feature>
<gene>
    <name evidence="8" type="ORF">ACFQ3C_14260</name>
</gene>
<dbReference type="InterPro" id="IPR009100">
    <property type="entry name" value="AcylCoA_DH/oxidase_NM_dom_sf"/>
</dbReference>
<evidence type="ECO:0000256" key="1">
    <source>
        <dbReference type="ARBA" id="ARBA00001974"/>
    </source>
</evidence>
<dbReference type="InterPro" id="IPR036250">
    <property type="entry name" value="AcylCo_DH-like_C"/>
</dbReference>
<evidence type="ECO:0000313" key="8">
    <source>
        <dbReference type="EMBL" id="MFD1195833.1"/>
    </source>
</evidence>
<dbReference type="InterPro" id="IPR013786">
    <property type="entry name" value="AcylCoA_DH/ox_N"/>
</dbReference>
<dbReference type="Pfam" id="PF02771">
    <property type="entry name" value="Acyl-CoA_dh_N"/>
    <property type="match status" value="1"/>
</dbReference>
<dbReference type="InterPro" id="IPR046373">
    <property type="entry name" value="Acyl-CoA_Oxase/DH_mid-dom_sf"/>
</dbReference>
<evidence type="ECO:0000256" key="3">
    <source>
        <dbReference type="ARBA" id="ARBA00022630"/>
    </source>
</evidence>
<dbReference type="Pfam" id="PF00441">
    <property type="entry name" value="Acyl-CoA_dh_1"/>
    <property type="match status" value="1"/>
</dbReference>
<dbReference type="SUPFAM" id="SSF47203">
    <property type="entry name" value="Acyl-CoA dehydrogenase C-terminal domain-like"/>
    <property type="match status" value="1"/>
</dbReference>
<dbReference type="GO" id="GO:0016491">
    <property type="term" value="F:oxidoreductase activity"/>
    <property type="evidence" value="ECO:0007669"/>
    <property type="project" value="UniProtKB-KW"/>
</dbReference>
<protein>
    <submittedName>
        <fullName evidence="8">Acyl-CoA dehydrogenase family protein</fullName>
        <ecNumber evidence="8">1.-.-.-</ecNumber>
    </submittedName>
</protein>
<dbReference type="PANTHER" id="PTHR43884:SF20">
    <property type="entry name" value="ACYL-COA DEHYDROGENASE FADE28"/>
    <property type="match status" value="1"/>
</dbReference>
<keyword evidence="9" id="KW-1185">Reference proteome</keyword>
<evidence type="ECO:0000256" key="5">
    <source>
        <dbReference type="ARBA" id="ARBA00023002"/>
    </source>
</evidence>
<organism evidence="8 9">
    <name type="scientific">Seohaeicola saemankumensis</name>
    <dbReference type="NCBI Taxonomy" id="481181"/>
    <lineage>
        <taxon>Bacteria</taxon>
        <taxon>Pseudomonadati</taxon>
        <taxon>Pseudomonadota</taxon>
        <taxon>Alphaproteobacteria</taxon>
        <taxon>Rhodobacterales</taxon>
        <taxon>Roseobacteraceae</taxon>
        <taxon>Seohaeicola</taxon>
    </lineage>
</organism>